<dbReference type="Proteomes" id="UP000245884">
    <property type="component" value="Unassembled WGS sequence"/>
</dbReference>
<evidence type="ECO:0000313" key="4">
    <source>
        <dbReference type="Proteomes" id="UP000245884"/>
    </source>
</evidence>
<dbReference type="OrthoDB" id="2526683at2759"/>
<accession>A0A316UTM8</accession>
<reference evidence="3 4" key="1">
    <citation type="journal article" date="2018" name="Mol. Biol. Evol.">
        <title>Broad Genomic Sampling Reveals a Smut Pathogenic Ancestry of the Fungal Clade Ustilaginomycotina.</title>
        <authorList>
            <person name="Kijpornyongpan T."/>
            <person name="Mondo S.J."/>
            <person name="Barry K."/>
            <person name="Sandor L."/>
            <person name="Lee J."/>
            <person name="Lipzen A."/>
            <person name="Pangilinan J."/>
            <person name="LaButti K."/>
            <person name="Hainaut M."/>
            <person name="Henrissat B."/>
            <person name="Grigoriev I.V."/>
            <person name="Spatafora J.W."/>
            <person name="Aime M.C."/>
        </authorList>
    </citation>
    <scope>NUCLEOTIDE SEQUENCE [LARGE SCALE GENOMIC DNA]</scope>
    <source>
        <strain evidence="3 4">MCA 5214</strain>
    </source>
</reference>
<sequence length="407" mass="44885">MPNTFSRLDAASLPPQPSSSSTPIEAPRVTWDTAPDSYYQSELARQQQLADQQAYERMRLRQRIAEDEANRSISDARLDDATDRILELQRQQETMSRIRENGKPKEMHPVYLINCKGCGAFLTDRGMKAVLLLRPHVTLFSTDVMPQNCGPLYATQNPSILAKSKGATAERTCECLTQTLGCYGCGSQIGYHIASPCRMCTSSVNHDALKRGSNGHRTVLHCSEIEVRERRYVPGEPGVMSARAATPPLECLSAADSRRGPPPVTHVYTYYYYHGQAIPRHVMREAHPSNSTIPRSPTVEDNLVTLFRRPQESAPLQPLAWDPNGNEYEDKVGGQGSGDSSLSLPPMHQTAPGGASRPRRGGADDKSTTLRRIEKGGLVYWSDLVAGGERPEPFDPDLVLSMPTAGR</sequence>
<dbReference type="PANTHER" id="PTHR31841">
    <property type="entry name" value="PROTEIN FAM72A-RELATED"/>
    <property type="match status" value="1"/>
</dbReference>
<feature type="region of interest" description="Disordered" evidence="2">
    <location>
        <begin position="385"/>
        <end position="407"/>
    </location>
</feature>
<dbReference type="PANTHER" id="PTHR31841:SF1">
    <property type="entry name" value="PROTEIN FAM72A-RELATED"/>
    <property type="match status" value="1"/>
</dbReference>
<dbReference type="Pfam" id="PF14976">
    <property type="entry name" value="YPEH2ZP"/>
    <property type="match status" value="1"/>
</dbReference>
<dbReference type="InterPro" id="IPR026768">
    <property type="entry name" value="YPEH2ZP"/>
</dbReference>
<keyword evidence="4" id="KW-1185">Reference proteome</keyword>
<dbReference type="GeneID" id="37025375"/>
<feature type="compositionally biased region" description="Basic and acidic residues" evidence="2">
    <location>
        <begin position="361"/>
        <end position="372"/>
    </location>
</feature>
<organism evidence="3 4">
    <name type="scientific">Jaminaea rosea</name>
    <dbReference type="NCBI Taxonomy" id="1569628"/>
    <lineage>
        <taxon>Eukaryota</taxon>
        <taxon>Fungi</taxon>
        <taxon>Dikarya</taxon>
        <taxon>Basidiomycota</taxon>
        <taxon>Ustilaginomycotina</taxon>
        <taxon>Exobasidiomycetes</taxon>
        <taxon>Microstromatales</taxon>
        <taxon>Microstromatales incertae sedis</taxon>
        <taxon>Jaminaea</taxon>
    </lineage>
</organism>
<protein>
    <submittedName>
        <fullName evidence="3">Uncharacterized protein</fullName>
    </submittedName>
</protein>
<dbReference type="STRING" id="1569628.A0A316UTM8"/>
<feature type="region of interest" description="Disordered" evidence="2">
    <location>
        <begin position="314"/>
        <end position="372"/>
    </location>
</feature>
<dbReference type="EMBL" id="KZ819665">
    <property type="protein sequence ID" value="PWN28612.1"/>
    <property type="molecule type" value="Genomic_DNA"/>
</dbReference>
<proteinExistence type="inferred from homology"/>
<evidence type="ECO:0000313" key="3">
    <source>
        <dbReference type="EMBL" id="PWN28612.1"/>
    </source>
</evidence>
<evidence type="ECO:0000256" key="2">
    <source>
        <dbReference type="SAM" id="MobiDB-lite"/>
    </source>
</evidence>
<dbReference type="AlphaFoldDB" id="A0A316UTM8"/>
<comment type="similarity">
    <text evidence="1">Belongs to the FAM72 family.</text>
</comment>
<name>A0A316UTM8_9BASI</name>
<dbReference type="RefSeq" id="XP_025363224.1">
    <property type="nucleotide sequence ID" value="XM_025503552.1"/>
</dbReference>
<dbReference type="GO" id="GO:0005829">
    <property type="term" value="C:cytosol"/>
    <property type="evidence" value="ECO:0007669"/>
    <property type="project" value="UniProtKB-ARBA"/>
</dbReference>
<evidence type="ECO:0000256" key="1">
    <source>
        <dbReference type="ARBA" id="ARBA00006888"/>
    </source>
</evidence>
<gene>
    <name evidence="3" type="ORF">BDZ90DRAFT_153092</name>
</gene>
<feature type="region of interest" description="Disordered" evidence="2">
    <location>
        <begin position="1"/>
        <end position="30"/>
    </location>
</feature>